<feature type="transmembrane region" description="Helical" evidence="6">
    <location>
        <begin position="700"/>
        <end position="727"/>
    </location>
</feature>
<dbReference type="InterPro" id="IPR003838">
    <property type="entry name" value="ABC3_permease_C"/>
</dbReference>
<evidence type="ECO:0000256" key="3">
    <source>
        <dbReference type="ARBA" id="ARBA00022692"/>
    </source>
</evidence>
<name>H1DEQ3_9BACT</name>
<dbReference type="HOGENOM" id="CLU_008713_1_0_10"/>
<dbReference type="PANTHER" id="PTHR30572:SF18">
    <property type="entry name" value="ABC-TYPE MACROLIDE FAMILY EXPORT SYSTEM PERMEASE COMPONENT 2"/>
    <property type="match status" value="1"/>
</dbReference>
<feature type="transmembrane region" description="Helical" evidence="6">
    <location>
        <begin position="656"/>
        <end position="679"/>
    </location>
</feature>
<dbReference type="InterPro" id="IPR050250">
    <property type="entry name" value="Macrolide_Exporter_MacB"/>
</dbReference>
<evidence type="ECO:0000259" key="7">
    <source>
        <dbReference type="Pfam" id="PF02687"/>
    </source>
</evidence>
<evidence type="ECO:0000256" key="6">
    <source>
        <dbReference type="SAM" id="Phobius"/>
    </source>
</evidence>
<dbReference type="Proteomes" id="UP000004892">
    <property type="component" value="Unassembled WGS sequence"/>
</dbReference>
<reference evidence="9 10" key="1">
    <citation type="submission" date="2012-01" db="EMBL/GenBank/DDBJ databases">
        <title>The Genome Sequence of Odoribacter laneus YIT 12061.</title>
        <authorList>
            <consortium name="The Broad Institute Genome Sequencing Platform"/>
            <person name="Earl A."/>
            <person name="Ward D."/>
            <person name="Feldgarden M."/>
            <person name="Gevers D."/>
            <person name="Morotomi M."/>
            <person name="Young S.K."/>
            <person name="Zeng Q."/>
            <person name="Gargeya S."/>
            <person name="Fitzgerald M."/>
            <person name="Haas B."/>
            <person name="Abouelleil A."/>
            <person name="Alvarado L."/>
            <person name="Arachchi H.M."/>
            <person name="Berlin A."/>
            <person name="Chapman S.B."/>
            <person name="Gearin G."/>
            <person name="Goldberg J."/>
            <person name="Griggs A."/>
            <person name="Gujja S."/>
            <person name="Hansen M."/>
            <person name="Heiman D."/>
            <person name="Howarth C."/>
            <person name="Larimer J."/>
            <person name="Lui A."/>
            <person name="MacDonald P.J.P."/>
            <person name="McCowen C."/>
            <person name="Montmayeur A."/>
            <person name="Murphy C."/>
            <person name="Neiman D."/>
            <person name="Pearson M."/>
            <person name="Priest M."/>
            <person name="Roberts A."/>
            <person name="Saif S."/>
            <person name="Shea T."/>
            <person name="Sisk P."/>
            <person name="Stolte C."/>
            <person name="Sykes S."/>
            <person name="Wortman J."/>
            <person name="Nusbaum C."/>
            <person name="Birren B."/>
        </authorList>
    </citation>
    <scope>NUCLEOTIDE SEQUENCE [LARGE SCALE GENOMIC DNA]</scope>
    <source>
        <strain evidence="9 10">YIT 12061</strain>
    </source>
</reference>
<dbReference type="PANTHER" id="PTHR30572">
    <property type="entry name" value="MEMBRANE COMPONENT OF TRANSPORTER-RELATED"/>
    <property type="match status" value="1"/>
</dbReference>
<dbReference type="Pfam" id="PF02687">
    <property type="entry name" value="FtsX"/>
    <property type="match status" value="2"/>
</dbReference>
<feature type="transmembrane region" description="Helical" evidence="6">
    <location>
        <begin position="322"/>
        <end position="347"/>
    </location>
</feature>
<evidence type="ECO:0000256" key="4">
    <source>
        <dbReference type="ARBA" id="ARBA00022989"/>
    </source>
</evidence>
<evidence type="ECO:0000256" key="5">
    <source>
        <dbReference type="ARBA" id="ARBA00023136"/>
    </source>
</evidence>
<feature type="domain" description="MacB-like periplasmic core" evidence="8">
    <location>
        <begin position="19"/>
        <end position="231"/>
    </location>
</feature>
<accession>H1DEQ3</accession>
<dbReference type="GO" id="GO:0005886">
    <property type="term" value="C:plasma membrane"/>
    <property type="evidence" value="ECO:0007669"/>
    <property type="project" value="UniProtKB-SubCell"/>
</dbReference>
<organism evidence="9 10">
    <name type="scientific">Odoribacter laneus YIT 12061</name>
    <dbReference type="NCBI Taxonomy" id="742817"/>
    <lineage>
        <taxon>Bacteria</taxon>
        <taxon>Pseudomonadati</taxon>
        <taxon>Bacteroidota</taxon>
        <taxon>Bacteroidia</taxon>
        <taxon>Bacteroidales</taxon>
        <taxon>Odoribacteraceae</taxon>
        <taxon>Odoribacter</taxon>
    </lineage>
</organism>
<protein>
    <recommendedName>
        <fullName evidence="11">ABC3 transporter permease protein domain-containing protein</fullName>
    </recommendedName>
</protein>
<keyword evidence="3 6" id="KW-0812">Transmembrane</keyword>
<dbReference type="STRING" id="742817.HMPREF9449_00739"/>
<feature type="transmembrane region" description="Helical" evidence="6">
    <location>
        <begin position="277"/>
        <end position="301"/>
    </location>
</feature>
<dbReference type="EMBL" id="ADMC01000008">
    <property type="protein sequence ID" value="EHP49953.1"/>
    <property type="molecule type" value="Genomic_DNA"/>
</dbReference>
<keyword evidence="10" id="KW-1185">Reference proteome</keyword>
<dbReference type="GO" id="GO:0022857">
    <property type="term" value="F:transmembrane transporter activity"/>
    <property type="evidence" value="ECO:0007669"/>
    <property type="project" value="TreeGrafter"/>
</dbReference>
<dbReference type="AlphaFoldDB" id="H1DEQ3"/>
<evidence type="ECO:0000256" key="1">
    <source>
        <dbReference type="ARBA" id="ARBA00004651"/>
    </source>
</evidence>
<evidence type="ECO:0000313" key="10">
    <source>
        <dbReference type="Proteomes" id="UP000004892"/>
    </source>
</evidence>
<dbReference type="Pfam" id="PF12704">
    <property type="entry name" value="MacB_PCD"/>
    <property type="match status" value="2"/>
</dbReference>
<proteinExistence type="predicted"/>
<feature type="domain" description="ABC3 transporter permease C-terminal" evidence="7">
    <location>
        <begin position="282"/>
        <end position="399"/>
    </location>
</feature>
<evidence type="ECO:0000259" key="8">
    <source>
        <dbReference type="Pfam" id="PF12704"/>
    </source>
</evidence>
<feature type="domain" description="MacB-like periplasmic core" evidence="8">
    <location>
        <begin position="507"/>
        <end position="584"/>
    </location>
</feature>
<sequence>MNFSFARLLRTAFRNKGLTLINITGLSVGLAVAMFLLVYLSFEFSYDKHFKDADRIYRVISIGKGQNEVMTIPLTLYQECDQLLKEVPEVEYAARLFRQGGGIFETEEQVVLNIEGYVVDSSFLNIFDFPVVYGQLDGALNSVNQCVITRKYAEAFFGSGVNPVGKTLTHKEEKKNYQISAVIEDIPENTHFKFDILTKLIDLGYGSAEYLTYLKFKSGIDMPLAIQKAEEVTKGVLETSFAGMGYTFSSLVEPVASIHFSSPVTFDLKPKGNTSNLLFVSLVVLFILGIAISNFISLYIIQGEKRASEISIRKTNGAMRKSILSLLFGETFFVTFIAFVLAVILYYSCSEWFARFIHFNLPPDSGLTGKMWGNFVLLFVVVAILAGGYPAYYLSRFTPIDLIRKAVTRKYKLTAASVVLQFSIVIFCISALGVVMRQLDYVRNLPLGFEADQVLTTFVNSDIQQYEVLRNELMQYPEITEVGVGQGNIISGWSGGALRLPAQAEKDQIGVDERRVGPGFMNVFRVPVLEGRNFTNNWEAEKDNIILSESTVAALGLENPLGQKVISGMHTFTVIGVAKDIHYTSAHEKIGKMAYTFYATDYWNVSVRYKVGEYQQAKEKLSNVLKKLYPGEPFSVNTIRDQIQYMYVQDEVVARILSGGTIIAITLALLGLLALSGFVARQKRKEISVRRVMGAQVKDIIWGLNGYIIVRILPAIPLGIALSYYIMKGWLRNFAYALPLSWWIFAAALCITLFIVVLTIFYQSIRSATANPVNALKSE</sequence>
<gene>
    <name evidence="9" type="ORF">HMPREF9449_00739</name>
</gene>
<dbReference type="RefSeq" id="WP_009135887.1">
    <property type="nucleotide sequence ID" value="NZ_JH594596.1"/>
</dbReference>
<feature type="transmembrane region" description="Helical" evidence="6">
    <location>
        <begin position="413"/>
        <end position="436"/>
    </location>
</feature>
<feature type="domain" description="ABC3 transporter permease C-terminal" evidence="7">
    <location>
        <begin position="662"/>
        <end position="772"/>
    </location>
</feature>
<comment type="caution">
    <text evidence="9">The sequence shown here is derived from an EMBL/GenBank/DDBJ whole genome shotgun (WGS) entry which is preliminary data.</text>
</comment>
<feature type="transmembrane region" description="Helical" evidence="6">
    <location>
        <begin position="371"/>
        <end position="392"/>
    </location>
</feature>
<evidence type="ECO:0000313" key="9">
    <source>
        <dbReference type="EMBL" id="EHP49953.1"/>
    </source>
</evidence>
<keyword evidence="2" id="KW-1003">Cell membrane</keyword>
<feature type="transmembrane region" description="Helical" evidence="6">
    <location>
        <begin position="742"/>
        <end position="762"/>
    </location>
</feature>
<evidence type="ECO:0000256" key="2">
    <source>
        <dbReference type="ARBA" id="ARBA00022475"/>
    </source>
</evidence>
<comment type="subcellular location">
    <subcellularLocation>
        <location evidence="1">Cell membrane</location>
        <topology evidence="1">Multi-pass membrane protein</topology>
    </subcellularLocation>
</comment>
<dbReference type="PATRIC" id="fig|742817.3.peg.791"/>
<dbReference type="InterPro" id="IPR025857">
    <property type="entry name" value="MacB_PCD"/>
</dbReference>
<keyword evidence="5 6" id="KW-0472">Membrane</keyword>
<feature type="transmembrane region" description="Helical" evidence="6">
    <location>
        <begin position="20"/>
        <end position="42"/>
    </location>
</feature>
<dbReference type="eggNOG" id="COG0577">
    <property type="taxonomic scope" value="Bacteria"/>
</dbReference>
<dbReference type="GeneID" id="98068363"/>
<keyword evidence="4 6" id="KW-1133">Transmembrane helix</keyword>
<evidence type="ECO:0008006" key="11">
    <source>
        <dbReference type="Google" id="ProtNLM"/>
    </source>
</evidence>